<dbReference type="PROSITE" id="PS50235">
    <property type="entry name" value="USP_3"/>
    <property type="match status" value="1"/>
</dbReference>
<organism evidence="3 4">
    <name type="scientific">Phtheirospermum japonicum</name>
    <dbReference type="NCBI Taxonomy" id="374723"/>
    <lineage>
        <taxon>Eukaryota</taxon>
        <taxon>Viridiplantae</taxon>
        <taxon>Streptophyta</taxon>
        <taxon>Embryophyta</taxon>
        <taxon>Tracheophyta</taxon>
        <taxon>Spermatophyta</taxon>
        <taxon>Magnoliopsida</taxon>
        <taxon>eudicotyledons</taxon>
        <taxon>Gunneridae</taxon>
        <taxon>Pentapetalae</taxon>
        <taxon>asterids</taxon>
        <taxon>lamiids</taxon>
        <taxon>Lamiales</taxon>
        <taxon>Orobanchaceae</taxon>
        <taxon>Orobanchaceae incertae sedis</taxon>
        <taxon>Phtheirospermum</taxon>
    </lineage>
</organism>
<dbReference type="InterPro" id="IPR028889">
    <property type="entry name" value="USP"/>
</dbReference>
<dbReference type="GO" id="GO:0004843">
    <property type="term" value="F:cysteine-type deubiquitinase activity"/>
    <property type="evidence" value="ECO:0007669"/>
    <property type="project" value="InterPro"/>
</dbReference>
<evidence type="ECO:0000256" key="1">
    <source>
        <dbReference type="ARBA" id="ARBA00009085"/>
    </source>
</evidence>
<feature type="non-terminal residue" evidence="3">
    <location>
        <position position="332"/>
    </location>
</feature>
<dbReference type="PROSITE" id="PS00973">
    <property type="entry name" value="USP_2"/>
    <property type="match status" value="1"/>
</dbReference>
<protein>
    <submittedName>
        <fullName evidence="3">Ubiquitin carboxyl-terminal hydrolase 20</fullName>
    </submittedName>
</protein>
<dbReference type="InterPro" id="IPR050164">
    <property type="entry name" value="Peptidase_C19"/>
</dbReference>
<comment type="caution">
    <text evidence="3">The sequence shown here is derived from an EMBL/GenBank/DDBJ whole genome shotgun (WGS) entry which is preliminary data.</text>
</comment>
<evidence type="ECO:0000313" key="4">
    <source>
        <dbReference type="Proteomes" id="UP000653305"/>
    </source>
</evidence>
<dbReference type="InterPro" id="IPR018200">
    <property type="entry name" value="USP_CS"/>
</dbReference>
<dbReference type="InterPro" id="IPR038765">
    <property type="entry name" value="Papain-like_cys_pep_sf"/>
</dbReference>
<dbReference type="PANTHER" id="PTHR24006:SF747">
    <property type="entry name" value="UBIQUITIN CARBOXYL-TERMINAL HYDROLASE 20"/>
    <property type="match status" value="1"/>
</dbReference>
<dbReference type="OrthoDB" id="420187at2759"/>
<keyword evidence="3" id="KW-0378">Hydrolase</keyword>
<proteinExistence type="inferred from homology"/>
<evidence type="ECO:0000313" key="3">
    <source>
        <dbReference type="EMBL" id="GFQ01475.1"/>
    </source>
</evidence>
<gene>
    <name evidence="3" type="ORF">PHJA_002291400</name>
</gene>
<dbReference type="GO" id="GO:0005829">
    <property type="term" value="C:cytosol"/>
    <property type="evidence" value="ECO:0007669"/>
    <property type="project" value="TreeGrafter"/>
</dbReference>
<dbReference type="InterPro" id="IPR001394">
    <property type="entry name" value="Peptidase_C19_UCH"/>
</dbReference>
<dbReference type="SUPFAM" id="SSF54001">
    <property type="entry name" value="Cysteine proteinases"/>
    <property type="match status" value="1"/>
</dbReference>
<accession>A0A830CZ77</accession>
<dbReference type="Gene3D" id="3.90.70.10">
    <property type="entry name" value="Cysteine proteinases"/>
    <property type="match status" value="2"/>
</dbReference>
<dbReference type="EMBL" id="BMAC01000686">
    <property type="protein sequence ID" value="GFQ01475.1"/>
    <property type="molecule type" value="Genomic_DNA"/>
</dbReference>
<reference evidence="3" key="1">
    <citation type="submission" date="2020-07" db="EMBL/GenBank/DDBJ databases">
        <title>Ethylene signaling mediates host invasion by parasitic plants.</title>
        <authorList>
            <person name="Yoshida S."/>
        </authorList>
    </citation>
    <scope>NUCLEOTIDE SEQUENCE</scope>
    <source>
        <strain evidence="3">Okayama</strain>
    </source>
</reference>
<dbReference type="GO" id="GO:0016579">
    <property type="term" value="P:protein deubiquitination"/>
    <property type="evidence" value="ECO:0007669"/>
    <property type="project" value="InterPro"/>
</dbReference>
<dbReference type="Proteomes" id="UP000653305">
    <property type="component" value="Unassembled WGS sequence"/>
</dbReference>
<sequence length="332" mass="37760">DFSSGFQRFQQEDAHEFLQCFLDRLETCHDSSQSDNIVKQVFGGCLVSKVEKIEDPETKFTCEKCKEQVSIEKQLSFNHAPSVAVFQLKRFKNDGCLVQKIDKDVAFPLDLDLLPFTAGILQMELKYVLYAIVVHVGLTSTSGHYYCFIRLSPNLWCKFDDSRVVLVDEDFVLSQEAYLLFYAKEGTSWFSSFIETQKFLSEDSNIWNTSPKSVLDRVDTSPGSCNLENKFKEIDNNNEIKDSRHMVDKLEINGTTDNLQTMSTLEAPPSASPLPKAHKEVSPTLVDKVKRSKETCVVANCQVDVPESKPLRSPSPEIYREDPPGKFLLSYY</sequence>
<feature type="domain" description="USP" evidence="2">
    <location>
        <begin position="1"/>
        <end position="185"/>
    </location>
</feature>
<keyword evidence="4" id="KW-1185">Reference proteome</keyword>
<dbReference type="GO" id="GO:0005634">
    <property type="term" value="C:nucleus"/>
    <property type="evidence" value="ECO:0007669"/>
    <property type="project" value="TreeGrafter"/>
</dbReference>
<evidence type="ECO:0000259" key="2">
    <source>
        <dbReference type="PROSITE" id="PS50235"/>
    </source>
</evidence>
<dbReference type="PANTHER" id="PTHR24006">
    <property type="entry name" value="UBIQUITIN CARBOXYL-TERMINAL HYDROLASE"/>
    <property type="match status" value="1"/>
</dbReference>
<name>A0A830CZ77_9LAMI</name>
<dbReference type="Pfam" id="PF00443">
    <property type="entry name" value="UCH"/>
    <property type="match status" value="1"/>
</dbReference>
<dbReference type="AlphaFoldDB" id="A0A830CZ77"/>
<comment type="similarity">
    <text evidence="1">Belongs to the peptidase C19 family.</text>
</comment>